<dbReference type="HOGENOM" id="CLU_2654160_0_0_1"/>
<gene>
    <name evidence="1" type="ORF">BOTBODRAFT_330953</name>
</gene>
<dbReference type="Proteomes" id="UP000027195">
    <property type="component" value="Unassembled WGS sequence"/>
</dbReference>
<reference evidence="2" key="1">
    <citation type="journal article" date="2014" name="Proc. Natl. Acad. Sci. U.S.A.">
        <title>Extensive sampling of basidiomycete genomes demonstrates inadequacy of the white-rot/brown-rot paradigm for wood decay fungi.</title>
        <authorList>
            <person name="Riley R."/>
            <person name="Salamov A.A."/>
            <person name="Brown D.W."/>
            <person name="Nagy L.G."/>
            <person name="Floudas D."/>
            <person name="Held B.W."/>
            <person name="Levasseur A."/>
            <person name="Lombard V."/>
            <person name="Morin E."/>
            <person name="Otillar R."/>
            <person name="Lindquist E.A."/>
            <person name="Sun H."/>
            <person name="LaButti K.M."/>
            <person name="Schmutz J."/>
            <person name="Jabbour D."/>
            <person name="Luo H."/>
            <person name="Baker S.E."/>
            <person name="Pisabarro A.G."/>
            <person name="Walton J.D."/>
            <person name="Blanchette R.A."/>
            <person name="Henrissat B."/>
            <person name="Martin F."/>
            <person name="Cullen D."/>
            <person name="Hibbett D.S."/>
            <person name="Grigoriev I.V."/>
        </authorList>
    </citation>
    <scope>NUCLEOTIDE SEQUENCE [LARGE SCALE GENOMIC DNA]</scope>
    <source>
        <strain evidence="2">FD-172 SS1</strain>
    </source>
</reference>
<dbReference type="InParanoid" id="A0A067MSQ3"/>
<dbReference type="AlphaFoldDB" id="A0A067MSQ3"/>
<keyword evidence="2" id="KW-1185">Reference proteome</keyword>
<evidence type="ECO:0000313" key="2">
    <source>
        <dbReference type="Proteomes" id="UP000027195"/>
    </source>
</evidence>
<proteinExistence type="predicted"/>
<dbReference type="EMBL" id="KL198035">
    <property type="protein sequence ID" value="KDQ14847.1"/>
    <property type="molecule type" value="Genomic_DNA"/>
</dbReference>
<protein>
    <submittedName>
        <fullName evidence="1">Uncharacterized protein</fullName>
    </submittedName>
</protein>
<accession>A0A067MSQ3</accession>
<organism evidence="1 2">
    <name type="scientific">Botryobasidium botryosum (strain FD-172 SS1)</name>
    <dbReference type="NCBI Taxonomy" id="930990"/>
    <lineage>
        <taxon>Eukaryota</taxon>
        <taxon>Fungi</taxon>
        <taxon>Dikarya</taxon>
        <taxon>Basidiomycota</taxon>
        <taxon>Agaricomycotina</taxon>
        <taxon>Agaricomycetes</taxon>
        <taxon>Cantharellales</taxon>
        <taxon>Botryobasidiaceae</taxon>
        <taxon>Botryobasidium</taxon>
    </lineage>
</organism>
<evidence type="ECO:0000313" key="1">
    <source>
        <dbReference type="EMBL" id="KDQ14847.1"/>
    </source>
</evidence>
<sequence>MRSHRTSLASGRLWIYWAERLHHQHRFPSTRFFHPSQRSLDKAQVVSLSHRSIIFLSLSYGCCHLHFGARFTSPCV</sequence>
<name>A0A067MSQ3_BOTB1</name>